<feature type="compositionally biased region" description="Polar residues" evidence="1">
    <location>
        <begin position="1"/>
        <end position="22"/>
    </location>
</feature>
<protein>
    <submittedName>
        <fullName evidence="2">Uncharacterized protein</fullName>
    </submittedName>
</protein>
<dbReference type="Proteomes" id="UP000061348">
    <property type="component" value="Unassembled WGS sequence"/>
</dbReference>
<proteinExistence type="predicted"/>
<dbReference type="EMBL" id="LCYA01000052">
    <property type="protein sequence ID" value="KWV88667.1"/>
    <property type="molecule type" value="Genomic_DNA"/>
</dbReference>
<sequence length="169" mass="17960">MATTPVSMPSTSAEVTCHNGSSGAPWHSASRRANTRAMSSRLLGPWSSRSNPARACCSRWRHWRNCSCRSGVARWARACSGNGSIDSSCGLNRLVSDSRLSPRALRRSLSSGSTTSGKSRRALCTRSRYSGSWPRACCSSRIPSSRWPTCPACSARASSSISSASSAAP</sequence>
<evidence type="ECO:0000313" key="2">
    <source>
        <dbReference type="EMBL" id="KWV88667.1"/>
    </source>
</evidence>
<name>A0A109LIS3_PSEFL</name>
<feature type="region of interest" description="Disordered" evidence="1">
    <location>
        <begin position="1"/>
        <end position="33"/>
    </location>
</feature>
<evidence type="ECO:0000313" key="3">
    <source>
        <dbReference type="Proteomes" id="UP000061348"/>
    </source>
</evidence>
<evidence type="ECO:0000256" key="1">
    <source>
        <dbReference type="SAM" id="MobiDB-lite"/>
    </source>
</evidence>
<comment type="caution">
    <text evidence="2">The sequence shown here is derived from an EMBL/GenBank/DDBJ whole genome shotgun (WGS) entry which is preliminary data.</text>
</comment>
<dbReference type="PATRIC" id="fig|294.194.peg.1749"/>
<reference evidence="2 3" key="1">
    <citation type="submission" date="2015-05" db="EMBL/GenBank/DDBJ databases">
        <title>A genomic and transcriptomic approach to investigate the blue pigment phenotype in Pseudomonas fluorescens.</title>
        <authorList>
            <person name="Andreani N.A."/>
            <person name="Cardazzo B."/>
        </authorList>
    </citation>
    <scope>NUCLEOTIDE SEQUENCE [LARGE SCALE GENOMIC DNA]</scope>
    <source>
        <strain evidence="2 3">Ps_22</strain>
    </source>
</reference>
<organism evidence="2 3">
    <name type="scientific">Pseudomonas fluorescens</name>
    <dbReference type="NCBI Taxonomy" id="294"/>
    <lineage>
        <taxon>Bacteria</taxon>
        <taxon>Pseudomonadati</taxon>
        <taxon>Pseudomonadota</taxon>
        <taxon>Gammaproteobacteria</taxon>
        <taxon>Pseudomonadales</taxon>
        <taxon>Pseudomonadaceae</taxon>
        <taxon>Pseudomonas</taxon>
    </lineage>
</organism>
<dbReference type="AlphaFoldDB" id="A0A109LIS3"/>
<gene>
    <name evidence="2" type="ORF">PFLmoz3_01562</name>
</gene>
<accession>A0A109LIS3</accession>